<accession>A0A916Y9V8</accession>
<organism evidence="1 2">
    <name type="scientific">Flavobacterium orientale</name>
    <dbReference type="NCBI Taxonomy" id="1756020"/>
    <lineage>
        <taxon>Bacteria</taxon>
        <taxon>Pseudomonadati</taxon>
        <taxon>Bacteroidota</taxon>
        <taxon>Flavobacteriia</taxon>
        <taxon>Flavobacteriales</taxon>
        <taxon>Flavobacteriaceae</taxon>
        <taxon>Flavobacterium</taxon>
    </lineage>
</organism>
<keyword evidence="2" id="KW-1185">Reference proteome</keyword>
<proteinExistence type="predicted"/>
<dbReference type="Proteomes" id="UP000625735">
    <property type="component" value="Unassembled WGS sequence"/>
</dbReference>
<dbReference type="AlphaFoldDB" id="A0A916Y9V8"/>
<name>A0A916Y9V8_9FLAO</name>
<reference evidence="1" key="1">
    <citation type="journal article" date="2014" name="Int. J. Syst. Evol. Microbiol.">
        <title>Complete genome sequence of Corynebacterium casei LMG S-19264T (=DSM 44701T), isolated from a smear-ripened cheese.</title>
        <authorList>
            <consortium name="US DOE Joint Genome Institute (JGI-PGF)"/>
            <person name="Walter F."/>
            <person name="Albersmeier A."/>
            <person name="Kalinowski J."/>
            <person name="Ruckert C."/>
        </authorList>
    </citation>
    <scope>NUCLEOTIDE SEQUENCE</scope>
    <source>
        <strain evidence="1">CGMCC 1.12506</strain>
    </source>
</reference>
<dbReference type="EMBL" id="BMFG01000013">
    <property type="protein sequence ID" value="GGD35343.1"/>
    <property type="molecule type" value="Genomic_DNA"/>
</dbReference>
<reference evidence="1" key="2">
    <citation type="submission" date="2020-09" db="EMBL/GenBank/DDBJ databases">
        <authorList>
            <person name="Sun Q."/>
            <person name="Zhou Y."/>
        </authorList>
    </citation>
    <scope>NUCLEOTIDE SEQUENCE</scope>
    <source>
        <strain evidence="1">CGMCC 1.12506</strain>
    </source>
</reference>
<protein>
    <submittedName>
        <fullName evidence="1">Uncharacterized protein</fullName>
    </submittedName>
</protein>
<gene>
    <name evidence="1" type="ORF">GCM10011343_26490</name>
</gene>
<comment type="caution">
    <text evidence="1">The sequence shown here is derived from an EMBL/GenBank/DDBJ whole genome shotgun (WGS) entry which is preliminary data.</text>
</comment>
<sequence>MVVAITSAFAFQNDGKAETISVIGWIDHPSPCTIQFSCDNTGTDVCTAMYLGVEYEVKGKVTPSSNTCTRVLTRAN</sequence>
<evidence type="ECO:0000313" key="2">
    <source>
        <dbReference type="Proteomes" id="UP000625735"/>
    </source>
</evidence>
<evidence type="ECO:0000313" key="1">
    <source>
        <dbReference type="EMBL" id="GGD35343.1"/>
    </source>
</evidence>